<geneLocation type="plasmid" evidence="2">
    <name>pic001a</name>
</geneLocation>
<protein>
    <submittedName>
        <fullName evidence="1">Uncharacterized protein</fullName>
    </submittedName>
</protein>
<evidence type="ECO:0000313" key="2">
    <source>
        <dbReference type="Proteomes" id="UP000276980"/>
    </source>
</evidence>
<dbReference type="SUPFAM" id="SSF109854">
    <property type="entry name" value="DinB/YfiT-like putative metalloenzymes"/>
    <property type="match status" value="1"/>
</dbReference>
<dbReference type="EMBL" id="CP022299">
    <property type="protein sequence ID" value="AZN65769.1"/>
    <property type="molecule type" value="Genomic_DNA"/>
</dbReference>
<sequence>MIAEGDFITQIIWFSPLNDGDNFTTKRLLIMYAQIIQFTKMLHTLSRLLDKAQRHAEANKSESAVLLNSCLSPDMLPC</sequence>
<dbReference type="Proteomes" id="UP000276980">
    <property type="component" value="Plasmid pIC001A"/>
</dbReference>
<name>A0A3Q8XG68_ACIJO</name>
<dbReference type="AlphaFoldDB" id="A0A3Q8XG68"/>
<dbReference type="InterPro" id="IPR018531">
    <property type="entry name" value="DUF1993"/>
</dbReference>
<organism evidence="1 2">
    <name type="scientific">Acinetobacter johnsonii</name>
    <dbReference type="NCBI Taxonomy" id="40214"/>
    <lineage>
        <taxon>Bacteria</taxon>
        <taxon>Pseudomonadati</taxon>
        <taxon>Pseudomonadota</taxon>
        <taxon>Gammaproteobacteria</taxon>
        <taxon>Moraxellales</taxon>
        <taxon>Moraxellaceae</taxon>
        <taxon>Acinetobacter</taxon>
    </lineage>
</organism>
<proteinExistence type="predicted"/>
<dbReference type="Pfam" id="PF09351">
    <property type="entry name" value="DUF1993"/>
    <property type="match status" value="1"/>
</dbReference>
<accession>A0A3Q8XG68</accession>
<dbReference type="InterPro" id="IPR034660">
    <property type="entry name" value="DinB/YfiT-like"/>
</dbReference>
<reference evidence="1 2" key="1">
    <citation type="submission" date="2017-06" db="EMBL/GenBank/DDBJ databases">
        <title>Complete Genome Sequence of the Carbazole-Degrading Bacterium Acinetobacter johnsonii IC001.</title>
        <authorList>
            <person name="Vejarano F."/>
            <person name="Suzuki-Minakuchi C."/>
            <person name="Ohtsubo Y."/>
            <person name="Tsuda M."/>
            <person name="Okada K."/>
            <person name="Nojiri H."/>
        </authorList>
    </citation>
    <scope>NUCLEOTIDE SEQUENCE [LARGE SCALE GENOMIC DNA]</scope>
    <source>
        <strain evidence="1 2">IC001</strain>
        <plasmid evidence="2">pic001a</plasmid>
    </source>
</reference>
<evidence type="ECO:0000313" key="1">
    <source>
        <dbReference type="EMBL" id="AZN65769.1"/>
    </source>
</evidence>
<dbReference type="Gene3D" id="1.20.120.450">
    <property type="entry name" value="dinb family like domain"/>
    <property type="match status" value="1"/>
</dbReference>
<keyword evidence="1" id="KW-0614">Plasmid</keyword>
<gene>
    <name evidence="1" type="ORF">CFH90_17750</name>
</gene>